<proteinExistence type="predicted"/>
<name>A0A2C5YUJ8_9HYPO</name>
<reference evidence="1 2" key="1">
    <citation type="submission" date="2017-06" db="EMBL/GenBank/DDBJ databases">
        <title>Ant-infecting Ophiocordyceps genomes reveal a high diversity of potential behavioral manipulation genes and a possible major role for enterotoxins.</title>
        <authorList>
            <person name="De Bekker C."/>
            <person name="Evans H.C."/>
            <person name="Brachmann A."/>
            <person name="Hughes D.P."/>
        </authorList>
    </citation>
    <scope>NUCLEOTIDE SEQUENCE [LARGE SCALE GENOMIC DNA]</scope>
    <source>
        <strain evidence="1 2">1348a</strain>
    </source>
</reference>
<protein>
    <submittedName>
        <fullName evidence="1">Uncharacterized protein</fullName>
    </submittedName>
</protein>
<dbReference type="Proteomes" id="UP000224854">
    <property type="component" value="Unassembled WGS sequence"/>
</dbReference>
<dbReference type="EMBL" id="NJEU01000097">
    <property type="protein sequence ID" value="PHH81778.1"/>
    <property type="molecule type" value="Genomic_DNA"/>
</dbReference>
<sequence>MDDQNALLNIHLSDSEDDSPAIDRTAQSEEAFQAVKRHYRPRVENGQDLLHAVEELYFFRQFDHALTFINKIWSLVSIHADADSARLLQRYRQKCNQKRQSQPTSS</sequence>
<comment type="caution">
    <text evidence="1">The sequence shown here is derived from an EMBL/GenBank/DDBJ whole genome shotgun (WGS) entry which is preliminary data.</text>
</comment>
<dbReference type="AlphaFoldDB" id="A0A2C5YUJ8"/>
<evidence type="ECO:0000313" key="1">
    <source>
        <dbReference type="EMBL" id="PHH81778.1"/>
    </source>
</evidence>
<gene>
    <name evidence="1" type="ORF">CDD82_7884</name>
</gene>
<dbReference type="OrthoDB" id="3938544at2759"/>
<evidence type="ECO:0000313" key="2">
    <source>
        <dbReference type="Proteomes" id="UP000224854"/>
    </source>
</evidence>
<keyword evidence="2" id="KW-1185">Reference proteome</keyword>
<organism evidence="1 2">
    <name type="scientific">Ophiocordyceps australis</name>
    <dbReference type="NCBI Taxonomy" id="1399860"/>
    <lineage>
        <taxon>Eukaryota</taxon>
        <taxon>Fungi</taxon>
        <taxon>Dikarya</taxon>
        <taxon>Ascomycota</taxon>
        <taxon>Pezizomycotina</taxon>
        <taxon>Sordariomycetes</taxon>
        <taxon>Hypocreomycetidae</taxon>
        <taxon>Hypocreales</taxon>
        <taxon>Ophiocordycipitaceae</taxon>
        <taxon>Ophiocordyceps</taxon>
    </lineage>
</organism>
<accession>A0A2C5YUJ8</accession>